<protein>
    <recommendedName>
        <fullName evidence="8">Probable molybdenum cofactor guanylyltransferase</fullName>
        <shortName evidence="8">MoCo guanylyltransferase</shortName>
        <ecNumber evidence="8">2.7.7.77</ecNumber>
    </recommendedName>
    <alternativeName>
        <fullName evidence="8">GTP:molybdopterin guanylyltransferase</fullName>
    </alternativeName>
    <alternativeName>
        <fullName evidence="8">Mo-MPT guanylyltransferase</fullName>
    </alternativeName>
    <alternativeName>
        <fullName evidence="8">Molybdopterin guanylyltransferase</fullName>
    </alternativeName>
    <alternativeName>
        <fullName evidence="8">Molybdopterin-guanine dinucleotide synthase</fullName>
        <shortName evidence="8">MGD synthase</shortName>
    </alternativeName>
</protein>
<dbReference type="CDD" id="cd02503">
    <property type="entry name" value="MobA"/>
    <property type="match status" value="1"/>
</dbReference>
<dbReference type="SUPFAM" id="SSF53448">
    <property type="entry name" value="Nucleotide-diphospho-sugar transferases"/>
    <property type="match status" value="1"/>
</dbReference>
<dbReference type="Proteomes" id="UP000198131">
    <property type="component" value="Unassembled WGS sequence"/>
</dbReference>
<evidence type="ECO:0000256" key="2">
    <source>
        <dbReference type="ARBA" id="ARBA00022679"/>
    </source>
</evidence>
<gene>
    <name evidence="8" type="primary">mobA</name>
    <name evidence="11" type="ORF">SAMN06265337_3432</name>
</gene>
<dbReference type="Pfam" id="PF12804">
    <property type="entry name" value="NTP_transf_3"/>
    <property type="match status" value="1"/>
</dbReference>
<evidence type="ECO:0000256" key="9">
    <source>
        <dbReference type="SAM" id="MobiDB-lite"/>
    </source>
</evidence>
<comment type="cofactor">
    <cofactor evidence="8">
        <name>Mg(2+)</name>
        <dbReference type="ChEBI" id="CHEBI:18420"/>
    </cofactor>
</comment>
<comment type="domain">
    <text evidence="8">The N-terminal domain determines nucleotide recognition and specific binding, while the C-terminal domain determines the specific binding to the target protein.</text>
</comment>
<evidence type="ECO:0000313" key="12">
    <source>
        <dbReference type="Proteomes" id="UP000198131"/>
    </source>
</evidence>
<sequence length="393" mass="42710">MPDNTASARPHAKHAKIARPDVGEFGRHELAILGAPCGKIKELVARLLPHLAPTLQVAYVDADHAAGDDAAQGGSGGQDAILQAGAAAELTDKITFTRLDLKRDFSSFAQQEWLQHQSLVLVNGNHFRARQQIVILDPTKPVEKKLERLTDVRLLLLPGGITEVPGYLQAHLATQPQVPVLALSDTAAIAEFVRSWWQQALPPLRGLVLAGGLSQRMGQDKGRLAYHGQEQRAHAAGLLKGICQDVLVSCRPEQATELEVAGLQPLPDTFAGLGPMGGILSAFQLDPNAAWLVVACDLPFLTEQTLGRLLQKRNAGKMATAFQSPENEWPEPLITIWEPRSYGTLLRFLSLGYSCPRKALINSDIELLPTPNPQDLRNVNTPEEAEQAKRDLG</sequence>
<feature type="domain" description="MobA-like NTP transferase" evidence="10">
    <location>
        <begin position="206"/>
        <end position="348"/>
    </location>
</feature>
<dbReference type="AlphaFoldDB" id="A0A212UE56"/>
<dbReference type="EMBL" id="FYEW01000002">
    <property type="protein sequence ID" value="SNC76529.1"/>
    <property type="molecule type" value="Genomic_DNA"/>
</dbReference>
<feature type="binding site" evidence="8">
    <location>
        <position position="268"/>
    </location>
    <ligand>
        <name>GTP</name>
        <dbReference type="ChEBI" id="CHEBI:37565"/>
    </ligand>
</feature>
<keyword evidence="2 8" id="KW-0808">Transferase</keyword>
<evidence type="ECO:0000313" key="11">
    <source>
        <dbReference type="EMBL" id="SNC76529.1"/>
    </source>
</evidence>
<comment type="similarity">
    <text evidence="8">Belongs to the MobA family.</text>
</comment>
<evidence type="ECO:0000256" key="8">
    <source>
        <dbReference type="HAMAP-Rule" id="MF_00316"/>
    </source>
</evidence>
<dbReference type="GO" id="GO:0005737">
    <property type="term" value="C:cytoplasm"/>
    <property type="evidence" value="ECO:0007669"/>
    <property type="project" value="UniProtKB-SubCell"/>
</dbReference>
<keyword evidence="3 8" id="KW-0479">Metal-binding</keyword>
<organism evidence="11 12">
    <name type="scientific">Hymenobacter gelipurpurascens</name>
    <dbReference type="NCBI Taxonomy" id="89968"/>
    <lineage>
        <taxon>Bacteria</taxon>
        <taxon>Pseudomonadati</taxon>
        <taxon>Bacteroidota</taxon>
        <taxon>Cytophagia</taxon>
        <taxon>Cytophagales</taxon>
        <taxon>Hymenobacteraceae</taxon>
        <taxon>Hymenobacter</taxon>
    </lineage>
</organism>
<feature type="region of interest" description="Disordered" evidence="9">
    <location>
        <begin position="371"/>
        <end position="393"/>
    </location>
</feature>
<keyword evidence="4 8" id="KW-0547">Nucleotide-binding</keyword>
<dbReference type="InterPro" id="IPR025877">
    <property type="entry name" value="MobA-like_NTP_Trfase"/>
</dbReference>
<comment type="function">
    <text evidence="8">Transfers a GMP moiety from GTP to Mo-molybdopterin (Mo-MPT) cofactor (Moco or molybdenum cofactor) to form Mo-molybdopterin guanine dinucleotide (Mo-MGD) cofactor.</text>
</comment>
<dbReference type="PANTHER" id="PTHR19136:SF81">
    <property type="entry name" value="MOLYBDENUM COFACTOR GUANYLYLTRANSFERASE"/>
    <property type="match status" value="1"/>
</dbReference>
<comment type="subcellular location">
    <subcellularLocation>
        <location evidence="8">Cytoplasm</location>
    </subcellularLocation>
</comment>
<dbReference type="GO" id="GO:0046872">
    <property type="term" value="F:metal ion binding"/>
    <property type="evidence" value="ECO:0007669"/>
    <property type="project" value="UniProtKB-KW"/>
</dbReference>
<accession>A0A212UE56</accession>
<feature type="binding site" evidence="8">
    <location>
        <begin position="209"/>
        <end position="211"/>
    </location>
    <ligand>
        <name>GTP</name>
        <dbReference type="ChEBI" id="CHEBI:37565"/>
    </ligand>
</feature>
<dbReference type="GO" id="GO:0006777">
    <property type="term" value="P:Mo-molybdopterin cofactor biosynthetic process"/>
    <property type="evidence" value="ECO:0007669"/>
    <property type="project" value="UniProtKB-KW"/>
</dbReference>
<keyword evidence="6 8" id="KW-0342">GTP-binding</keyword>
<dbReference type="OrthoDB" id="9788394at2"/>
<keyword evidence="1 8" id="KW-0963">Cytoplasm</keyword>
<name>A0A212UE56_9BACT</name>
<evidence type="ECO:0000256" key="4">
    <source>
        <dbReference type="ARBA" id="ARBA00022741"/>
    </source>
</evidence>
<evidence type="ECO:0000256" key="5">
    <source>
        <dbReference type="ARBA" id="ARBA00022842"/>
    </source>
</evidence>
<feature type="binding site" evidence="8">
    <location>
        <position position="297"/>
    </location>
    <ligand>
        <name>Mg(2+)</name>
        <dbReference type="ChEBI" id="CHEBI:18420"/>
    </ligand>
</feature>
<proteinExistence type="inferred from homology"/>
<dbReference type="InterPro" id="IPR029044">
    <property type="entry name" value="Nucleotide-diphossugar_trans"/>
</dbReference>
<dbReference type="PANTHER" id="PTHR19136">
    <property type="entry name" value="MOLYBDENUM COFACTOR GUANYLYLTRANSFERASE"/>
    <property type="match status" value="1"/>
</dbReference>
<keyword evidence="5 8" id="KW-0460">Magnesium</keyword>
<feature type="binding site" evidence="8">
    <location>
        <position position="297"/>
    </location>
    <ligand>
        <name>GTP</name>
        <dbReference type="ChEBI" id="CHEBI:37565"/>
    </ligand>
</feature>
<evidence type="ECO:0000256" key="7">
    <source>
        <dbReference type="ARBA" id="ARBA00023150"/>
    </source>
</evidence>
<dbReference type="HAMAP" id="MF_00316">
    <property type="entry name" value="MobA"/>
    <property type="match status" value="1"/>
</dbReference>
<comment type="catalytic activity">
    <reaction evidence="8">
        <text>Mo-molybdopterin + GTP + H(+) = Mo-molybdopterin guanine dinucleotide + diphosphate</text>
        <dbReference type="Rhea" id="RHEA:34243"/>
        <dbReference type="ChEBI" id="CHEBI:15378"/>
        <dbReference type="ChEBI" id="CHEBI:33019"/>
        <dbReference type="ChEBI" id="CHEBI:37565"/>
        <dbReference type="ChEBI" id="CHEBI:71302"/>
        <dbReference type="ChEBI" id="CHEBI:71310"/>
        <dbReference type="EC" id="2.7.7.77"/>
    </reaction>
</comment>
<dbReference type="GO" id="GO:0005525">
    <property type="term" value="F:GTP binding"/>
    <property type="evidence" value="ECO:0007669"/>
    <property type="project" value="UniProtKB-UniRule"/>
</dbReference>
<keyword evidence="12" id="KW-1185">Reference proteome</keyword>
<feature type="binding site" evidence="8">
    <location>
        <position position="221"/>
    </location>
    <ligand>
        <name>GTP</name>
        <dbReference type="ChEBI" id="CHEBI:37565"/>
    </ligand>
</feature>
<dbReference type="Gene3D" id="3.90.550.10">
    <property type="entry name" value="Spore Coat Polysaccharide Biosynthesis Protein SpsA, Chain A"/>
    <property type="match status" value="1"/>
</dbReference>
<evidence type="ECO:0000256" key="6">
    <source>
        <dbReference type="ARBA" id="ARBA00023134"/>
    </source>
</evidence>
<evidence type="ECO:0000256" key="1">
    <source>
        <dbReference type="ARBA" id="ARBA00022490"/>
    </source>
</evidence>
<dbReference type="EC" id="2.7.7.77" evidence="8"/>
<dbReference type="GO" id="GO:0061603">
    <property type="term" value="F:molybdenum cofactor guanylyltransferase activity"/>
    <property type="evidence" value="ECO:0007669"/>
    <property type="project" value="UniProtKB-EC"/>
</dbReference>
<evidence type="ECO:0000256" key="3">
    <source>
        <dbReference type="ARBA" id="ARBA00022723"/>
    </source>
</evidence>
<keyword evidence="7 8" id="KW-0501">Molybdenum cofactor biosynthesis</keyword>
<dbReference type="RefSeq" id="WP_088844692.1">
    <property type="nucleotide sequence ID" value="NZ_FYEW01000002.1"/>
</dbReference>
<evidence type="ECO:0000259" key="10">
    <source>
        <dbReference type="Pfam" id="PF12804"/>
    </source>
</evidence>
<dbReference type="InterPro" id="IPR013482">
    <property type="entry name" value="Molybde_CF_guanTrfase"/>
</dbReference>
<keyword evidence="11" id="KW-0548">Nucleotidyltransferase</keyword>
<comment type="caution">
    <text evidence="8">Lacks conserved residue(s) required for the propagation of feature annotation.</text>
</comment>
<reference evidence="12" key="1">
    <citation type="submission" date="2017-06" db="EMBL/GenBank/DDBJ databases">
        <authorList>
            <person name="Varghese N."/>
            <person name="Submissions S."/>
        </authorList>
    </citation>
    <scope>NUCLEOTIDE SEQUENCE [LARGE SCALE GENOMIC DNA]</scope>
    <source>
        <strain evidence="12">DSM 11116</strain>
    </source>
</reference>